<dbReference type="Pfam" id="PF13455">
    <property type="entry name" value="MUG113"/>
    <property type="match status" value="1"/>
</dbReference>
<organism evidence="1 2">
    <name type="scientific">Sphingopyxis bauzanensis</name>
    <dbReference type="NCBI Taxonomy" id="651663"/>
    <lineage>
        <taxon>Bacteria</taxon>
        <taxon>Pseudomonadati</taxon>
        <taxon>Pseudomonadota</taxon>
        <taxon>Alphaproteobacteria</taxon>
        <taxon>Sphingomonadales</taxon>
        <taxon>Sphingomonadaceae</taxon>
        <taxon>Sphingopyxis</taxon>
    </lineage>
</organism>
<dbReference type="RefSeq" id="WP_088441809.1">
    <property type="nucleotide sequence ID" value="NZ_NISK01000003.1"/>
</dbReference>
<dbReference type="AlphaFoldDB" id="A0A246JRR4"/>
<name>A0A246JRR4_9SPHN</name>
<protein>
    <submittedName>
        <fullName evidence="1">Uncharacterized protein</fullName>
    </submittedName>
</protein>
<proteinExistence type="predicted"/>
<evidence type="ECO:0000313" key="1">
    <source>
        <dbReference type="EMBL" id="OWQ95707.1"/>
    </source>
</evidence>
<evidence type="ECO:0000313" key="2">
    <source>
        <dbReference type="Proteomes" id="UP000197361"/>
    </source>
</evidence>
<accession>A0A246JRR4</accession>
<dbReference type="OrthoDB" id="7597327at2"/>
<gene>
    <name evidence="1" type="ORF">CDQ92_13045</name>
</gene>
<keyword evidence="2" id="KW-1185">Reference proteome</keyword>
<comment type="caution">
    <text evidence="1">The sequence shown here is derived from an EMBL/GenBank/DDBJ whole genome shotgun (WGS) entry which is preliminary data.</text>
</comment>
<sequence length="112" mass="12920">MMRVEQVNAIIRAHHESADRSECGKFCYFAAAPDGLIKIGYSKNLKMRLTKLRNNHGDDMEILAVATGGIERESAYHFQFGEHRVEGEWFERHPDILAEIERLNAKDLRNAY</sequence>
<dbReference type="EMBL" id="NISK01000003">
    <property type="protein sequence ID" value="OWQ95707.1"/>
    <property type="molecule type" value="Genomic_DNA"/>
</dbReference>
<dbReference type="Proteomes" id="UP000197361">
    <property type="component" value="Unassembled WGS sequence"/>
</dbReference>
<reference evidence="1 2" key="1">
    <citation type="journal article" date="2010" name="Int. J. Syst. Evol. Microbiol.">
        <title>Sphingopyxis bauzanensis sp. nov., a psychrophilic bacterium isolated from soil.</title>
        <authorList>
            <person name="Zhang D.C."/>
            <person name="Liu H.C."/>
            <person name="Xin Y.H."/>
            <person name="Zhou Y.G."/>
            <person name="Schinner F."/>
            <person name="Margesin R."/>
        </authorList>
    </citation>
    <scope>NUCLEOTIDE SEQUENCE [LARGE SCALE GENOMIC DNA]</scope>
    <source>
        <strain evidence="1 2">DSM 22271</strain>
    </source>
</reference>